<reference evidence="3" key="2">
    <citation type="submission" date="2018-07" db="EMBL/GenBank/DDBJ databases">
        <authorList>
            <consortium name="NCBI Pathogen Detection Project"/>
        </authorList>
    </citation>
    <scope>NUCLEOTIDE SEQUENCE</scope>
    <source>
        <strain evidence="3">166-88</strain>
    </source>
</reference>
<accession>A0A736MEQ6</accession>
<dbReference type="EMBL" id="DAASYS010000009">
    <property type="protein sequence ID" value="HAE7580874.1"/>
    <property type="molecule type" value="Genomic_DNA"/>
</dbReference>
<sequence length="81" mass="8972">MKKDNIPSEQSDIWTVLFNGLAEAMKILFSIIIAIVVAGSKTTVSKTSSTESEDHHSGFRNGHSGPGYYDSNDQKLRHFDD</sequence>
<keyword evidence="2" id="KW-0812">Transmembrane</keyword>
<dbReference type="AlphaFoldDB" id="A0A736MEQ6"/>
<evidence type="ECO:0000256" key="1">
    <source>
        <dbReference type="SAM" id="MobiDB-lite"/>
    </source>
</evidence>
<proteinExistence type="predicted"/>
<name>A0A736MEQ6_SALHO</name>
<keyword evidence="2" id="KW-1133">Transmembrane helix</keyword>
<organism evidence="3">
    <name type="scientific">Salmonella enterica subsp. houtenae serovar 44:z36[z38]:-</name>
    <dbReference type="NCBI Taxonomy" id="1967609"/>
    <lineage>
        <taxon>Bacteria</taxon>
        <taxon>Pseudomonadati</taxon>
        <taxon>Pseudomonadota</taxon>
        <taxon>Gammaproteobacteria</taxon>
        <taxon>Enterobacterales</taxon>
        <taxon>Enterobacteriaceae</taxon>
        <taxon>Salmonella</taxon>
    </lineage>
</organism>
<feature type="region of interest" description="Disordered" evidence="1">
    <location>
        <begin position="44"/>
        <end position="81"/>
    </location>
</feature>
<reference evidence="3" key="1">
    <citation type="journal article" date="2018" name="Genome Biol.">
        <title>SKESA: strategic k-mer extension for scrupulous assemblies.</title>
        <authorList>
            <person name="Souvorov A."/>
            <person name="Agarwala R."/>
            <person name="Lipman D.J."/>
        </authorList>
    </citation>
    <scope>NUCLEOTIDE SEQUENCE</scope>
    <source>
        <strain evidence="3">166-88</strain>
    </source>
</reference>
<keyword evidence="2" id="KW-0472">Membrane</keyword>
<gene>
    <name evidence="3" type="ORF">GND75_002451</name>
</gene>
<comment type="caution">
    <text evidence="3">The sequence shown here is derived from an EMBL/GenBank/DDBJ whole genome shotgun (WGS) entry which is preliminary data.</text>
</comment>
<evidence type="ECO:0000313" key="3">
    <source>
        <dbReference type="EMBL" id="HAE7580874.1"/>
    </source>
</evidence>
<evidence type="ECO:0000256" key="2">
    <source>
        <dbReference type="SAM" id="Phobius"/>
    </source>
</evidence>
<feature type="compositionally biased region" description="Basic and acidic residues" evidence="1">
    <location>
        <begin position="72"/>
        <end position="81"/>
    </location>
</feature>
<protein>
    <submittedName>
        <fullName evidence="3">DUF3742 family protein</fullName>
    </submittedName>
</protein>
<feature type="transmembrane region" description="Helical" evidence="2">
    <location>
        <begin position="20"/>
        <end position="39"/>
    </location>
</feature>